<gene>
    <name evidence="2" type="ORF">IBL28_02040</name>
</gene>
<comment type="caution">
    <text evidence="2">The sequence shown here is derived from an EMBL/GenBank/DDBJ whole genome shotgun (WGS) entry which is preliminary data.</text>
</comment>
<dbReference type="Proteomes" id="UP000653730">
    <property type="component" value="Unassembled WGS sequence"/>
</dbReference>
<dbReference type="RefSeq" id="WP_187963893.1">
    <property type="nucleotide sequence ID" value="NZ_JACVDC010000003.1"/>
</dbReference>
<organism evidence="2 3">
    <name type="scientific">Sinomicrobium weinanense</name>
    <dbReference type="NCBI Taxonomy" id="2842200"/>
    <lineage>
        <taxon>Bacteria</taxon>
        <taxon>Pseudomonadati</taxon>
        <taxon>Bacteroidota</taxon>
        <taxon>Flavobacteriia</taxon>
        <taxon>Flavobacteriales</taxon>
        <taxon>Flavobacteriaceae</taxon>
        <taxon>Sinomicrobium</taxon>
    </lineage>
</organism>
<proteinExistence type="predicted"/>
<accession>A0A926JP51</accession>
<evidence type="ECO:0000313" key="2">
    <source>
        <dbReference type="EMBL" id="MBC9794733.1"/>
    </source>
</evidence>
<keyword evidence="1" id="KW-1133">Transmembrane helix</keyword>
<evidence type="ECO:0000313" key="3">
    <source>
        <dbReference type="Proteomes" id="UP000653730"/>
    </source>
</evidence>
<feature type="transmembrane region" description="Helical" evidence="1">
    <location>
        <begin position="54"/>
        <end position="73"/>
    </location>
</feature>
<dbReference type="EMBL" id="JACVDC010000003">
    <property type="protein sequence ID" value="MBC9794733.1"/>
    <property type="molecule type" value="Genomic_DNA"/>
</dbReference>
<dbReference type="AlphaFoldDB" id="A0A926JP51"/>
<feature type="transmembrane region" description="Helical" evidence="1">
    <location>
        <begin position="95"/>
        <end position="114"/>
    </location>
</feature>
<name>A0A926JP51_9FLAO</name>
<keyword evidence="1" id="KW-0812">Transmembrane</keyword>
<keyword evidence="3" id="KW-1185">Reference proteome</keyword>
<reference evidence="2 3" key="1">
    <citation type="submission" date="2020-09" db="EMBL/GenBank/DDBJ databases">
        <title>Sinomicrobium weinanense sp. nov., a halophilic bacteria isolated from saline-alkali soil.</title>
        <authorList>
            <person name="Wu P."/>
            <person name="Ren H."/>
            <person name="Mei Y."/>
            <person name="Liang Y."/>
            <person name="Chen Z."/>
        </authorList>
    </citation>
    <scope>NUCLEOTIDE SEQUENCE [LARGE SCALE GENOMIC DNA]</scope>
    <source>
        <strain evidence="2 3">FJxs</strain>
    </source>
</reference>
<sequence length="125" mass="14242">MMIYQDPHREEQIRKAIKAGGGEKPSPDFVRDVMQQVAKEQELKEVYKPLISRTAWGVISVMVACVISLSLFAPEKSWTLDLSFLSFLKTSTSPFLWYCIGIISLLVLVQVPLLKIYHSRSISRI</sequence>
<protein>
    <submittedName>
        <fullName evidence="2">Uncharacterized protein</fullName>
    </submittedName>
</protein>
<keyword evidence="1" id="KW-0472">Membrane</keyword>
<evidence type="ECO:0000256" key="1">
    <source>
        <dbReference type="SAM" id="Phobius"/>
    </source>
</evidence>